<evidence type="ECO:0000256" key="12">
    <source>
        <dbReference type="ARBA" id="ARBA00049494"/>
    </source>
</evidence>
<evidence type="ECO:0000256" key="6">
    <source>
        <dbReference type="ARBA" id="ARBA00022695"/>
    </source>
</evidence>
<evidence type="ECO:0000256" key="7">
    <source>
        <dbReference type="ARBA" id="ARBA00022741"/>
    </source>
</evidence>
<dbReference type="FunFam" id="3.40.50.620:FF:000245">
    <property type="entry name" value="FAD synthetase"/>
    <property type="match status" value="1"/>
</dbReference>
<evidence type="ECO:0000313" key="15">
    <source>
        <dbReference type="Proteomes" id="UP000000591"/>
    </source>
</evidence>
<dbReference type="GO" id="GO:0003919">
    <property type="term" value="F:FMN adenylyltransferase activity"/>
    <property type="evidence" value="ECO:0000318"/>
    <property type="project" value="GO_Central"/>
</dbReference>
<dbReference type="KEGG" id="ago:AGOS_AER198W"/>
<dbReference type="FunCoup" id="Q756Q6">
    <property type="interactions" value="165"/>
</dbReference>
<evidence type="ECO:0000256" key="4">
    <source>
        <dbReference type="ARBA" id="ARBA00022643"/>
    </source>
</evidence>
<dbReference type="Gene3D" id="3.40.50.620">
    <property type="entry name" value="HUPs"/>
    <property type="match status" value="1"/>
</dbReference>
<dbReference type="Proteomes" id="UP000000591">
    <property type="component" value="Chromosome V"/>
</dbReference>
<evidence type="ECO:0000256" key="3">
    <source>
        <dbReference type="ARBA" id="ARBA00022630"/>
    </source>
</evidence>
<evidence type="ECO:0000313" key="14">
    <source>
        <dbReference type="EMBL" id="AAS52879.1"/>
    </source>
</evidence>
<name>Q756Q6_EREGS</name>
<proteinExistence type="predicted"/>
<dbReference type="STRING" id="284811.Q756Q6"/>
<keyword evidence="3" id="KW-0285">Flavoprotein</keyword>
<dbReference type="InterPro" id="IPR014729">
    <property type="entry name" value="Rossmann-like_a/b/a_fold"/>
</dbReference>
<dbReference type="PANTHER" id="PTHR23293">
    <property type="entry name" value="FAD SYNTHETASE-RELATED FMN ADENYLYLTRANSFERASE"/>
    <property type="match status" value="1"/>
</dbReference>
<dbReference type="OMA" id="TVFIDQE"/>
<reference evidence="15" key="2">
    <citation type="journal article" date="2013" name="G3 (Bethesda)">
        <title>Genomes of Ashbya fungi isolated from insects reveal four mating-type loci, numerous translocations, lack of transposons, and distinct gene duplications.</title>
        <authorList>
            <person name="Dietrich F.S."/>
            <person name="Voegeli S."/>
            <person name="Kuo S."/>
            <person name="Philippsen P."/>
        </authorList>
    </citation>
    <scope>GENOME REANNOTATION</scope>
    <source>
        <strain evidence="15">ATCC 10895 / CBS 109.51 / FGSC 9923 / NRRL Y-1056</strain>
    </source>
</reference>
<evidence type="ECO:0000256" key="8">
    <source>
        <dbReference type="ARBA" id="ARBA00022827"/>
    </source>
</evidence>
<comment type="catalytic activity">
    <reaction evidence="12">
        <text>FMN + ATP + H(+) = FAD + diphosphate</text>
        <dbReference type="Rhea" id="RHEA:17237"/>
        <dbReference type="ChEBI" id="CHEBI:15378"/>
        <dbReference type="ChEBI" id="CHEBI:30616"/>
        <dbReference type="ChEBI" id="CHEBI:33019"/>
        <dbReference type="ChEBI" id="CHEBI:57692"/>
        <dbReference type="ChEBI" id="CHEBI:58210"/>
        <dbReference type="EC" id="2.7.7.2"/>
    </reaction>
</comment>
<dbReference type="GO" id="GO:0005524">
    <property type="term" value="F:ATP binding"/>
    <property type="evidence" value="ECO:0007669"/>
    <property type="project" value="UniProtKB-KW"/>
</dbReference>
<keyword evidence="5" id="KW-0808">Transferase</keyword>
<reference evidence="14 15" key="1">
    <citation type="journal article" date="2004" name="Science">
        <title>The Ashbya gossypii genome as a tool for mapping the ancient Saccharomyces cerevisiae genome.</title>
        <authorList>
            <person name="Dietrich F.S."/>
            <person name="Voegeli S."/>
            <person name="Brachat S."/>
            <person name="Lerch A."/>
            <person name="Gates K."/>
            <person name="Steiner S."/>
            <person name="Mohr C."/>
            <person name="Pohlmann R."/>
            <person name="Luedi P."/>
            <person name="Choi S."/>
            <person name="Wing R.A."/>
            <person name="Flavier A."/>
            <person name="Gaffney T.D."/>
            <person name="Philippsen P."/>
        </authorList>
    </citation>
    <scope>NUCLEOTIDE SEQUENCE [LARGE SCALE GENOMIC DNA]</scope>
    <source>
        <strain evidence="15">ATCC 10895 / CBS 109.51 / FGSC 9923 / NRRL Y-1056</strain>
    </source>
</reference>
<keyword evidence="4" id="KW-0288">FMN</keyword>
<dbReference type="OrthoDB" id="270728at2759"/>
<dbReference type="PANTHER" id="PTHR23293:SF9">
    <property type="entry name" value="FAD SYNTHASE"/>
    <property type="match status" value="1"/>
</dbReference>
<dbReference type="GeneID" id="4621265"/>
<evidence type="ECO:0000259" key="13">
    <source>
        <dbReference type="Pfam" id="PF01507"/>
    </source>
</evidence>
<comment type="pathway">
    <text evidence="1">Cofactor biosynthesis; FAD biosynthesis; FAD from FMN: step 1/1.</text>
</comment>
<keyword evidence="8" id="KW-0274">FAD</keyword>
<gene>
    <name evidence="14" type="ORF">AGOS_AER198W</name>
</gene>
<evidence type="ECO:0000256" key="10">
    <source>
        <dbReference type="ARBA" id="ARBA00031145"/>
    </source>
</evidence>
<dbReference type="RefSeq" id="NP_985055.1">
    <property type="nucleotide sequence ID" value="NM_210409.1"/>
</dbReference>
<keyword evidence="15" id="KW-1185">Reference proteome</keyword>
<evidence type="ECO:0000256" key="9">
    <source>
        <dbReference type="ARBA" id="ARBA00022840"/>
    </source>
</evidence>
<accession>Q756Q6</accession>
<organism evidence="14 15">
    <name type="scientific">Eremothecium gossypii (strain ATCC 10895 / CBS 109.51 / FGSC 9923 / NRRL Y-1056)</name>
    <name type="common">Yeast</name>
    <name type="synonym">Ashbya gossypii</name>
    <dbReference type="NCBI Taxonomy" id="284811"/>
    <lineage>
        <taxon>Eukaryota</taxon>
        <taxon>Fungi</taxon>
        <taxon>Dikarya</taxon>
        <taxon>Ascomycota</taxon>
        <taxon>Saccharomycotina</taxon>
        <taxon>Saccharomycetes</taxon>
        <taxon>Saccharomycetales</taxon>
        <taxon>Saccharomycetaceae</taxon>
        <taxon>Eremothecium</taxon>
    </lineage>
</organism>
<dbReference type="InterPro" id="IPR002500">
    <property type="entry name" value="PAPS_reduct_dom"/>
</dbReference>
<sequence length="316" mass="36143">MTHSLFEVAKRCSKITESYLLISSGSAIIQSTQNAIRVTQRCLLEDVFPKWNPLEGAISFSYNGGKDCQALLVIYLACLWEYFMRGVAESQYDAQYQRFWIHRLPAVYIDQAETYGSLENFVEATVERYALALYESPKERKVSMAEAFKDYLELYPKTKAIVIGIRHTDPYAEKLSPVQKTDAGWPEFIRVQPLLHWKLANIWSFLLYSGEEICGLYQVGFTSIGGINSTTRNPYLLATKAATEEGTVSNEERINNHFTWEISNAYGLEQADDKPHCSALTDDDLRLIASHSQQDYLPGWFLINDRWERAGRDSRA</sequence>
<dbReference type="InParanoid" id="Q756Q6"/>
<keyword evidence="6" id="KW-0548">Nucleotidyltransferase</keyword>
<dbReference type="SUPFAM" id="SSF52402">
    <property type="entry name" value="Adenine nucleotide alpha hydrolases-like"/>
    <property type="match status" value="1"/>
</dbReference>
<dbReference type="eggNOG" id="KOG2644">
    <property type="taxonomic scope" value="Eukaryota"/>
</dbReference>
<dbReference type="HOGENOM" id="CLU_056971_0_1_1"/>
<keyword evidence="9" id="KW-0067">ATP-binding</keyword>
<keyword evidence="7" id="KW-0547">Nucleotide-binding</keyword>
<protein>
    <recommendedName>
        <fullName evidence="2">FAD synthase</fullName>
        <ecNumber evidence="2">2.7.7.2</ecNumber>
    </recommendedName>
    <alternativeName>
        <fullName evidence="10">FAD pyrophosphorylase</fullName>
    </alternativeName>
    <alternativeName>
        <fullName evidence="11">FMN adenylyltransferase</fullName>
    </alternativeName>
</protein>
<evidence type="ECO:0000256" key="1">
    <source>
        <dbReference type="ARBA" id="ARBA00004726"/>
    </source>
</evidence>
<dbReference type="AlphaFoldDB" id="Q756Q6"/>
<feature type="domain" description="Phosphoadenosine phosphosulphate reductase" evidence="13">
    <location>
        <begin position="58"/>
        <end position="231"/>
    </location>
</feature>
<evidence type="ECO:0000256" key="11">
    <source>
        <dbReference type="ARBA" id="ARBA00031871"/>
    </source>
</evidence>
<dbReference type="EMBL" id="AE016818">
    <property type="protein sequence ID" value="AAS52879.1"/>
    <property type="molecule type" value="Genomic_DNA"/>
</dbReference>
<dbReference type="Pfam" id="PF01507">
    <property type="entry name" value="PAPS_reduct"/>
    <property type="match status" value="1"/>
</dbReference>
<dbReference type="GO" id="GO:0006747">
    <property type="term" value="P:FAD biosynthetic process"/>
    <property type="evidence" value="ECO:0000318"/>
    <property type="project" value="GO_Central"/>
</dbReference>
<evidence type="ECO:0000256" key="2">
    <source>
        <dbReference type="ARBA" id="ARBA00012393"/>
    </source>
</evidence>
<dbReference type="EC" id="2.7.7.2" evidence="2"/>
<evidence type="ECO:0000256" key="5">
    <source>
        <dbReference type="ARBA" id="ARBA00022679"/>
    </source>
</evidence>